<dbReference type="EMBL" id="CP129674">
    <property type="protein sequence ID" value="XDS44342.1"/>
    <property type="molecule type" value="Genomic_DNA"/>
</dbReference>
<dbReference type="PROSITE" id="PS00552">
    <property type="entry name" value="HTH_MERR_1"/>
    <property type="match status" value="1"/>
</dbReference>
<dbReference type="Pfam" id="PF00248">
    <property type="entry name" value="Aldo_ket_red"/>
    <property type="match status" value="1"/>
</dbReference>
<dbReference type="GO" id="GO:0016491">
    <property type="term" value="F:oxidoreductase activity"/>
    <property type="evidence" value="ECO:0007669"/>
    <property type="project" value="UniProtKB-KW"/>
</dbReference>
<dbReference type="Gene3D" id="3.20.20.100">
    <property type="entry name" value="NADP-dependent oxidoreductase domain"/>
    <property type="match status" value="1"/>
</dbReference>
<dbReference type="SUPFAM" id="SSF51430">
    <property type="entry name" value="NAD(P)-linked oxidoreductase"/>
    <property type="match status" value="1"/>
</dbReference>
<dbReference type="Pfam" id="PF13411">
    <property type="entry name" value="MerR_1"/>
    <property type="match status" value="1"/>
</dbReference>
<dbReference type="SUPFAM" id="SSF46955">
    <property type="entry name" value="Putative DNA-binding domain"/>
    <property type="match status" value="1"/>
</dbReference>
<dbReference type="Gene3D" id="1.10.1660.10">
    <property type="match status" value="1"/>
</dbReference>
<protein>
    <submittedName>
        <fullName evidence="3">Aldo/keto reductase</fullName>
    </submittedName>
</protein>
<evidence type="ECO:0000256" key="1">
    <source>
        <dbReference type="ARBA" id="ARBA00023002"/>
    </source>
</evidence>
<dbReference type="InterPro" id="IPR036812">
    <property type="entry name" value="NAD(P)_OxRdtase_dom_sf"/>
</dbReference>
<dbReference type="PANTHER" id="PTHR43625:SF40">
    <property type="entry name" value="ALDO-KETO REDUCTASE YAKC [NADP(+)]"/>
    <property type="match status" value="1"/>
</dbReference>
<dbReference type="InterPro" id="IPR000551">
    <property type="entry name" value="MerR-type_HTH_dom"/>
</dbReference>
<dbReference type="InterPro" id="IPR009061">
    <property type="entry name" value="DNA-bd_dom_put_sf"/>
</dbReference>
<name>A0AB39U5W8_9BIFI</name>
<accession>A0AB39U5W8</accession>
<reference evidence="3" key="1">
    <citation type="submission" date="2023-07" db="EMBL/GenBank/DDBJ databases">
        <title>Bifidobacterium aquikefiriaerophilum sp. nov. and Bifidobacterium eccum sp. nov., isolated from water kefir.</title>
        <authorList>
            <person name="Breselge S."/>
            <person name="Bellassi P."/>
            <person name="Barcenilla C."/>
            <person name="Alvarez-Ordonez A."/>
            <person name="Morelli L."/>
            <person name="Cotter P.D."/>
        </authorList>
    </citation>
    <scope>NUCLEOTIDE SEQUENCE</scope>
    <source>
        <strain evidence="3">WK041_4_12</strain>
    </source>
</reference>
<feature type="domain" description="HTH merR-type" evidence="2">
    <location>
        <begin position="8"/>
        <end position="78"/>
    </location>
</feature>
<dbReference type="SMART" id="SM00422">
    <property type="entry name" value="HTH_MERR"/>
    <property type="match status" value="1"/>
</dbReference>
<dbReference type="PROSITE" id="PS50937">
    <property type="entry name" value="HTH_MERR_2"/>
    <property type="match status" value="1"/>
</dbReference>
<organism evidence="3">
    <name type="scientific">Bifidobacterium aquikefiricola</name>
    <dbReference type="NCBI Taxonomy" id="3059038"/>
    <lineage>
        <taxon>Bacteria</taxon>
        <taxon>Bacillati</taxon>
        <taxon>Actinomycetota</taxon>
        <taxon>Actinomycetes</taxon>
        <taxon>Bifidobacteriales</taxon>
        <taxon>Bifidobacteriaceae</taxon>
        <taxon>Bifidobacterium</taxon>
    </lineage>
</organism>
<dbReference type="InterPro" id="IPR023210">
    <property type="entry name" value="NADP_OxRdtase_dom"/>
</dbReference>
<dbReference type="AlphaFoldDB" id="A0AB39U5W8"/>
<dbReference type="CDD" id="cd01109">
    <property type="entry name" value="HTH_YyaN"/>
    <property type="match status" value="1"/>
</dbReference>
<sequence>MMEKHPRLISIGDMAATTGLTPDTLRYYERAGLMRDTVARDANQRRLYDPTDVRWVSFLAKLRCSRMPIGMIKRYVQLARQGDVTAHERLALLQEHRRRLLESMSSQQHALDAIDRKISLYQQMGESFMLHSTRIGNSNIHVGIIGLGCMGMSAFYTGAGQDEDESIRTIRRAVELGATLIDTAELYGPYKNEELVGRALQGIRDQAVIATKFGTISHLDGDANRYDGRPANIRLAVEGSLKRLNTDHIDLYYQHRPDPDTPIEETVGALAELIQEGKILEYGLSEASADTIRRANAVHPVAAVETEYSLWSRDVEDEVLPTLRDLGITLVPYSPLGRGFLTGHINDLSQLDPNDTRRSNPRFAQGALDANMAIVKQVKSIAATLNATPAQVALAWILSKGEEHHDIIPIPGTRHRNRLEENLAAAAIHLTAEQVSSLDNLPRPTGNRYLDMTHMTGIDMAHANSESGHASK</sequence>
<dbReference type="InterPro" id="IPR050791">
    <property type="entry name" value="Aldo-Keto_reductase"/>
</dbReference>
<dbReference type="PANTHER" id="PTHR43625">
    <property type="entry name" value="AFLATOXIN B1 ALDEHYDE REDUCTASE"/>
    <property type="match status" value="1"/>
</dbReference>
<dbReference type="CDD" id="cd19076">
    <property type="entry name" value="AKR_AKR13A_13D"/>
    <property type="match status" value="1"/>
</dbReference>
<proteinExistence type="predicted"/>
<keyword evidence="1" id="KW-0560">Oxidoreductase</keyword>
<dbReference type="PRINTS" id="PR00069">
    <property type="entry name" value="ALDKETRDTASE"/>
</dbReference>
<dbReference type="GO" id="GO:0006355">
    <property type="term" value="P:regulation of DNA-templated transcription"/>
    <property type="evidence" value="ECO:0007669"/>
    <property type="project" value="InterPro"/>
</dbReference>
<dbReference type="GO" id="GO:0005737">
    <property type="term" value="C:cytoplasm"/>
    <property type="evidence" value="ECO:0007669"/>
    <property type="project" value="TreeGrafter"/>
</dbReference>
<dbReference type="InterPro" id="IPR020471">
    <property type="entry name" value="AKR"/>
</dbReference>
<dbReference type="RefSeq" id="WP_369343932.1">
    <property type="nucleotide sequence ID" value="NZ_CP129674.1"/>
</dbReference>
<dbReference type="GO" id="GO:0003677">
    <property type="term" value="F:DNA binding"/>
    <property type="evidence" value="ECO:0007669"/>
    <property type="project" value="InterPro"/>
</dbReference>
<gene>
    <name evidence="3" type="ORF">QN215_08765</name>
</gene>
<evidence type="ECO:0000313" key="3">
    <source>
        <dbReference type="EMBL" id="XDS44342.1"/>
    </source>
</evidence>
<dbReference type="KEGG" id="baqk:QN215_08765"/>
<evidence type="ECO:0000259" key="2">
    <source>
        <dbReference type="PROSITE" id="PS50937"/>
    </source>
</evidence>